<protein>
    <submittedName>
        <fullName evidence="3">Uncharacterized protein</fullName>
    </submittedName>
</protein>
<feature type="compositionally biased region" description="Polar residues" evidence="1">
    <location>
        <begin position="28"/>
        <end position="43"/>
    </location>
</feature>
<evidence type="ECO:0000313" key="4">
    <source>
        <dbReference type="Proteomes" id="UP000005808"/>
    </source>
</evidence>
<dbReference type="EMBL" id="AHJE01000105">
    <property type="protein sequence ID" value="EHP38865.1"/>
    <property type="molecule type" value="Genomic_DNA"/>
</dbReference>
<name>H1SF40_9BURK</name>
<feature type="transmembrane region" description="Helical" evidence="2">
    <location>
        <begin position="119"/>
        <end position="142"/>
    </location>
</feature>
<reference evidence="3 4" key="1">
    <citation type="journal article" date="2012" name="J. Bacteriol.">
        <title>De Novo Genome Project of Cupriavidus basilensis OR16.</title>
        <authorList>
            <person name="Cserhati M."/>
            <person name="Kriszt B."/>
            <person name="Szoboszlay S."/>
            <person name="Toth A."/>
            <person name="Szabo I."/>
            <person name="Tancsics A."/>
            <person name="Nagy I."/>
            <person name="Horvath B."/>
            <person name="Nagy I."/>
            <person name="Kukolya J."/>
        </authorList>
    </citation>
    <scope>NUCLEOTIDE SEQUENCE [LARGE SCALE GENOMIC DNA]</scope>
    <source>
        <strain evidence="3 4">OR16</strain>
    </source>
</reference>
<dbReference type="Proteomes" id="UP000005808">
    <property type="component" value="Unassembled WGS sequence"/>
</dbReference>
<proteinExistence type="predicted"/>
<feature type="compositionally biased region" description="Low complexity" evidence="1">
    <location>
        <begin position="17"/>
        <end position="27"/>
    </location>
</feature>
<keyword evidence="2" id="KW-0812">Transmembrane</keyword>
<organism evidence="3 4">
    <name type="scientific">Cupriavidus basilensis OR16</name>
    <dbReference type="NCBI Taxonomy" id="1127483"/>
    <lineage>
        <taxon>Bacteria</taxon>
        <taxon>Pseudomonadati</taxon>
        <taxon>Pseudomonadota</taxon>
        <taxon>Betaproteobacteria</taxon>
        <taxon>Burkholderiales</taxon>
        <taxon>Burkholderiaceae</taxon>
        <taxon>Cupriavidus</taxon>
    </lineage>
</organism>
<gene>
    <name evidence="3" type="ORF">OR16_34708</name>
</gene>
<evidence type="ECO:0000313" key="3">
    <source>
        <dbReference type="EMBL" id="EHP38865.1"/>
    </source>
</evidence>
<sequence length="143" mass="14746">MTVKGTTVESVAVNDGTNTTTTTTTTTSPAQTKSDTPAPTTTATFNGGDASLYTKKSKTFADVLGAFQTRVAAAPWYTASTGWFTVSVASGACPNWVVPKTDYTPSVPLGDIFCGSVALGIYSIAGLAVIVMAAWAAFRIAFL</sequence>
<comment type="caution">
    <text evidence="3">The sequence shown here is derived from an EMBL/GenBank/DDBJ whole genome shotgun (WGS) entry which is preliminary data.</text>
</comment>
<evidence type="ECO:0000256" key="2">
    <source>
        <dbReference type="SAM" id="Phobius"/>
    </source>
</evidence>
<keyword evidence="2" id="KW-0472">Membrane</keyword>
<feature type="region of interest" description="Disordered" evidence="1">
    <location>
        <begin position="1"/>
        <end position="43"/>
    </location>
</feature>
<dbReference type="AlphaFoldDB" id="H1SF40"/>
<keyword evidence="2" id="KW-1133">Transmembrane helix</keyword>
<accession>H1SF40</accession>
<evidence type="ECO:0000256" key="1">
    <source>
        <dbReference type="SAM" id="MobiDB-lite"/>
    </source>
</evidence>